<dbReference type="EMBL" id="CP081958">
    <property type="protein sequence ID" value="QZP36322.1"/>
    <property type="molecule type" value="Genomic_DNA"/>
</dbReference>
<accession>A0A8T8W8Y4</accession>
<feature type="domain" description="DUF8155" evidence="2">
    <location>
        <begin position="157"/>
        <end position="301"/>
    </location>
</feature>
<keyword evidence="4" id="KW-1185">Reference proteome</keyword>
<gene>
    <name evidence="3" type="ORF">K6T50_08220</name>
</gene>
<dbReference type="Pfam" id="PF26483">
    <property type="entry name" value="DUF8155_C"/>
    <property type="match status" value="1"/>
</dbReference>
<feature type="domain" description="DUF8155" evidence="1">
    <location>
        <begin position="18"/>
        <end position="151"/>
    </location>
</feature>
<evidence type="ECO:0008006" key="5">
    <source>
        <dbReference type="Google" id="ProtNLM"/>
    </source>
</evidence>
<evidence type="ECO:0000259" key="2">
    <source>
        <dbReference type="Pfam" id="PF26483"/>
    </source>
</evidence>
<evidence type="ECO:0000259" key="1">
    <source>
        <dbReference type="Pfam" id="PF26482"/>
    </source>
</evidence>
<reference evidence="3 4" key="1">
    <citation type="journal article" date="2021" name="Int. J. Syst. Evol. Microbiol.">
        <title>Halobaculum halophilum sp. nov. and Halobaculum salinum sp. nov., isolated from salt lake and saline soil.</title>
        <authorList>
            <person name="Cui H.L."/>
            <person name="Shi X.W."/>
            <person name="Yin X.M."/>
            <person name="Yang X.Y."/>
            <person name="Hou J."/>
            <person name="Zhu L."/>
        </authorList>
    </citation>
    <scope>NUCLEOTIDE SEQUENCE [LARGE SCALE GENOMIC DNA]</scope>
    <source>
        <strain evidence="3 4">NBRC 109044</strain>
    </source>
</reference>
<dbReference type="AlphaFoldDB" id="A0A8T8W8Y4"/>
<dbReference type="InterPro" id="IPR058468">
    <property type="entry name" value="DUF8155_N"/>
</dbReference>
<proteinExistence type="predicted"/>
<dbReference type="GeneID" id="67178120"/>
<dbReference type="InterPro" id="IPR011055">
    <property type="entry name" value="Dup_hybrid_motif"/>
</dbReference>
<name>A0A8T8W8Y4_9EURY</name>
<dbReference type="InterPro" id="IPR058817">
    <property type="entry name" value="DUF8155_C"/>
</dbReference>
<dbReference type="RefSeq" id="WP_222606145.1">
    <property type="nucleotide sequence ID" value="NZ_CP081958.1"/>
</dbReference>
<dbReference type="Gene3D" id="2.70.70.10">
    <property type="entry name" value="Glucose Permease (Domain IIA)"/>
    <property type="match status" value="1"/>
</dbReference>
<dbReference type="Pfam" id="PF26482">
    <property type="entry name" value="DUF8155"/>
    <property type="match status" value="1"/>
</dbReference>
<dbReference type="Proteomes" id="UP000826254">
    <property type="component" value="Chromosome"/>
</dbReference>
<evidence type="ECO:0000313" key="3">
    <source>
        <dbReference type="EMBL" id="QZP36322.1"/>
    </source>
</evidence>
<dbReference type="KEGG" id="hmp:K6T50_08220"/>
<organism evidence="3 4">
    <name type="scientific">Halobaculum magnesiiphilum</name>
    <dbReference type="NCBI Taxonomy" id="1017351"/>
    <lineage>
        <taxon>Archaea</taxon>
        <taxon>Methanobacteriati</taxon>
        <taxon>Methanobacteriota</taxon>
        <taxon>Stenosarchaea group</taxon>
        <taxon>Halobacteria</taxon>
        <taxon>Halobacteriales</taxon>
        <taxon>Haloferacaceae</taxon>
        <taxon>Halobaculum</taxon>
    </lineage>
</organism>
<sequence length="311" mass="32531">MNEPVADDGRAEPEPVVLPGSLLARYRKFSLYNSPYPAHDRACAVDLYPASNVGASPVAGEVLDTRTVGCPDREYAVDRDHLIVIDAGDRIARVLHVDPAVEAGDEVTVGDPLGEMVRSGFFGRWVDNHVHLEFRDQGKNPYRASGSLPLVADCEVTPLPWDGTGTVVETGDSYAVLDAPTRPGDLATDDFTAVADDDGRPLDGGLAHYSGGGVPGAGADDAGDTGDAVDGPVSLLDAEVGERDGRHIDWADVAVLANGERITGLSLFASRGSDAGGAKLVTRPDAGDPQFAVGDAVRVEIVPDDDPVRLG</sequence>
<protein>
    <recommendedName>
        <fullName evidence="5">Peptidase M23 domain-containing protein</fullName>
    </recommendedName>
</protein>
<evidence type="ECO:0000313" key="4">
    <source>
        <dbReference type="Proteomes" id="UP000826254"/>
    </source>
</evidence>